<dbReference type="GO" id="GO:0043171">
    <property type="term" value="P:peptide catabolic process"/>
    <property type="evidence" value="ECO:0007669"/>
    <property type="project" value="TreeGrafter"/>
</dbReference>
<dbReference type="GO" id="GO:0005615">
    <property type="term" value="C:extracellular space"/>
    <property type="evidence" value="ECO:0007669"/>
    <property type="project" value="TreeGrafter"/>
</dbReference>
<keyword evidence="9" id="KW-0862">Zinc</keyword>
<evidence type="ECO:0000256" key="10">
    <source>
        <dbReference type="ARBA" id="ARBA00023049"/>
    </source>
</evidence>
<keyword evidence="6" id="KW-0645">Protease</keyword>
<evidence type="ECO:0000259" key="15">
    <source>
        <dbReference type="Pfam" id="PF01433"/>
    </source>
</evidence>
<evidence type="ECO:0000256" key="13">
    <source>
        <dbReference type="ARBA" id="ARBA00074113"/>
    </source>
</evidence>
<keyword evidence="4" id="KW-0031">Aminopeptidase</keyword>
<dbReference type="GO" id="GO:0016020">
    <property type="term" value="C:membrane"/>
    <property type="evidence" value="ECO:0007669"/>
    <property type="project" value="TreeGrafter"/>
</dbReference>
<sequence>MDVLTLQKWWTDLWLKEGFASFMEYLFVGYNCPEFKIWEHFVNDELAQGFNLDGLRNSHPIEVEIDNPCELEEIYDNITYAKSNCINRMLFYYLGEPTFQAGLRLYLKKFQYDNAVTLDLWEAHHEASGEDVVKLMSGWTKQMGYPLVTVSDKQQGTSRILTLSQRRFLADGGEDTSNPLWQVPINVCVGSNPGEVKGKFLLVDREQEIEVPNVKEKEWVKLNAGSTGFYRVEYSPEMLQAMIPDLSSGKMLLLDRFSVVNDLFALVQAGKARASSFLSVLAALQNEEEYIVWQSLAAGIEDIANV</sequence>
<protein>
    <recommendedName>
        <fullName evidence="13">Puromycin-sensitive aminopeptidase</fullName>
        <ecNumber evidence="12">3.4.11.14</ecNumber>
    </recommendedName>
    <alternativeName>
        <fullName evidence="14">Cytosol alanyl aminopeptidase</fullName>
    </alternativeName>
</protein>
<dbReference type="Gene3D" id="1.10.390.10">
    <property type="entry name" value="Neutral Protease Domain 2"/>
    <property type="match status" value="1"/>
</dbReference>
<reference evidence="17 18" key="1">
    <citation type="submission" date="2014-03" db="EMBL/GenBank/DDBJ databases">
        <title>Draft genome of the hookworm Oesophagostomum dentatum.</title>
        <authorList>
            <person name="Mitreva M."/>
        </authorList>
    </citation>
    <scope>NUCLEOTIDE SEQUENCE [LARGE SCALE GENOMIC DNA]</scope>
    <source>
        <strain evidence="17 18">OD-Hann</strain>
    </source>
</reference>
<proteinExistence type="inferred from homology"/>
<dbReference type="GO" id="GO:0070006">
    <property type="term" value="F:metalloaminopeptidase activity"/>
    <property type="evidence" value="ECO:0007669"/>
    <property type="project" value="TreeGrafter"/>
</dbReference>
<dbReference type="PANTHER" id="PTHR11533:SF174">
    <property type="entry name" value="PUROMYCIN-SENSITIVE AMINOPEPTIDASE-RELATED"/>
    <property type="match status" value="1"/>
</dbReference>
<organism evidence="17 18">
    <name type="scientific">Oesophagostomum dentatum</name>
    <name type="common">Nodular worm</name>
    <dbReference type="NCBI Taxonomy" id="61180"/>
    <lineage>
        <taxon>Eukaryota</taxon>
        <taxon>Metazoa</taxon>
        <taxon>Ecdysozoa</taxon>
        <taxon>Nematoda</taxon>
        <taxon>Chromadorea</taxon>
        <taxon>Rhabditida</taxon>
        <taxon>Rhabditina</taxon>
        <taxon>Rhabditomorpha</taxon>
        <taxon>Strongyloidea</taxon>
        <taxon>Strongylidae</taxon>
        <taxon>Oesophagostomum</taxon>
    </lineage>
</organism>
<evidence type="ECO:0000256" key="1">
    <source>
        <dbReference type="ARBA" id="ARBA00001947"/>
    </source>
</evidence>
<keyword evidence="18" id="KW-1185">Reference proteome</keyword>
<dbReference type="Pfam" id="PF11838">
    <property type="entry name" value="ERAP1_C"/>
    <property type="match status" value="1"/>
</dbReference>
<dbReference type="FunFam" id="2.60.40.1910:FF:000002">
    <property type="entry name" value="Aminopeptidase"/>
    <property type="match status" value="1"/>
</dbReference>
<evidence type="ECO:0000259" key="16">
    <source>
        <dbReference type="Pfam" id="PF11838"/>
    </source>
</evidence>
<evidence type="ECO:0000313" key="17">
    <source>
        <dbReference type="EMBL" id="KHJ82501.1"/>
    </source>
</evidence>
<dbReference type="EC" id="3.4.11.14" evidence="12"/>
<dbReference type="SUPFAM" id="SSF55486">
    <property type="entry name" value="Metalloproteases ('zincins'), catalytic domain"/>
    <property type="match status" value="1"/>
</dbReference>
<comment type="catalytic activity">
    <reaction evidence="11">
        <text>Release of an N-terminal amino acid, preferentially alanine, from a wide range of peptides, amides and arylamides.</text>
        <dbReference type="EC" id="3.4.11.14"/>
    </reaction>
</comment>
<gene>
    <name evidence="17" type="ORF">OESDEN_17805</name>
</gene>
<evidence type="ECO:0000256" key="8">
    <source>
        <dbReference type="ARBA" id="ARBA00022801"/>
    </source>
</evidence>
<dbReference type="Gene3D" id="1.10.3480.20">
    <property type="match status" value="1"/>
</dbReference>
<evidence type="ECO:0000256" key="6">
    <source>
        <dbReference type="ARBA" id="ARBA00022670"/>
    </source>
</evidence>
<feature type="domain" description="ERAP1-like C-terminal" evidence="16">
    <location>
        <begin position="219"/>
        <end position="305"/>
    </location>
</feature>
<evidence type="ECO:0000256" key="9">
    <source>
        <dbReference type="ARBA" id="ARBA00022833"/>
    </source>
</evidence>
<keyword evidence="5" id="KW-0963">Cytoplasm</keyword>
<dbReference type="InterPro" id="IPR050344">
    <property type="entry name" value="Peptidase_M1_aminopeptidases"/>
</dbReference>
<evidence type="ECO:0000256" key="4">
    <source>
        <dbReference type="ARBA" id="ARBA00022438"/>
    </source>
</evidence>
<dbReference type="Gene3D" id="2.60.40.1910">
    <property type="match status" value="1"/>
</dbReference>
<dbReference type="AlphaFoldDB" id="A0A0B1SF37"/>
<dbReference type="Pfam" id="PF01433">
    <property type="entry name" value="Peptidase_M1"/>
    <property type="match status" value="1"/>
</dbReference>
<dbReference type="EMBL" id="KN579066">
    <property type="protein sequence ID" value="KHJ82501.1"/>
    <property type="molecule type" value="Genomic_DNA"/>
</dbReference>
<dbReference type="Proteomes" id="UP000053660">
    <property type="component" value="Unassembled WGS sequence"/>
</dbReference>
<dbReference type="GO" id="GO:0008270">
    <property type="term" value="F:zinc ion binding"/>
    <property type="evidence" value="ECO:0007669"/>
    <property type="project" value="InterPro"/>
</dbReference>
<evidence type="ECO:0000256" key="3">
    <source>
        <dbReference type="ARBA" id="ARBA00010136"/>
    </source>
</evidence>
<keyword evidence="8" id="KW-0378">Hydrolase</keyword>
<feature type="domain" description="Peptidase M1 membrane alanine aminopeptidase" evidence="15">
    <location>
        <begin position="7"/>
        <end position="139"/>
    </location>
</feature>
<comment type="similarity">
    <text evidence="3">Belongs to the peptidase M1 family.</text>
</comment>
<name>A0A0B1SF37_OESDE</name>
<comment type="subcellular location">
    <subcellularLocation>
        <location evidence="2">Cytoplasm</location>
    </subcellularLocation>
</comment>
<keyword evidence="10" id="KW-0482">Metalloprotease</keyword>
<evidence type="ECO:0000256" key="5">
    <source>
        <dbReference type="ARBA" id="ARBA00022490"/>
    </source>
</evidence>
<evidence type="ECO:0000256" key="2">
    <source>
        <dbReference type="ARBA" id="ARBA00004496"/>
    </source>
</evidence>
<keyword evidence="7" id="KW-0479">Metal-binding</keyword>
<evidence type="ECO:0000256" key="14">
    <source>
        <dbReference type="ARBA" id="ARBA00081993"/>
    </source>
</evidence>
<evidence type="ECO:0000313" key="18">
    <source>
        <dbReference type="Proteomes" id="UP000053660"/>
    </source>
</evidence>
<dbReference type="InterPro" id="IPR027268">
    <property type="entry name" value="Peptidase_M4/M1_CTD_sf"/>
</dbReference>
<evidence type="ECO:0000256" key="7">
    <source>
        <dbReference type="ARBA" id="ARBA00022723"/>
    </source>
</evidence>
<dbReference type="InterPro" id="IPR014782">
    <property type="entry name" value="Peptidase_M1_dom"/>
</dbReference>
<comment type="cofactor">
    <cofactor evidence="1">
        <name>Zn(2+)</name>
        <dbReference type="ChEBI" id="CHEBI:29105"/>
    </cofactor>
</comment>
<dbReference type="PANTHER" id="PTHR11533">
    <property type="entry name" value="PROTEASE M1 ZINC METALLOPROTEASE"/>
    <property type="match status" value="1"/>
</dbReference>
<feature type="non-terminal residue" evidence="17">
    <location>
        <position position="306"/>
    </location>
</feature>
<evidence type="ECO:0000256" key="11">
    <source>
        <dbReference type="ARBA" id="ARBA00052895"/>
    </source>
</evidence>
<dbReference type="InterPro" id="IPR024571">
    <property type="entry name" value="ERAP1-like_C_dom"/>
</dbReference>
<dbReference type="OrthoDB" id="275509at2759"/>
<dbReference type="GO" id="GO:0042277">
    <property type="term" value="F:peptide binding"/>
    <property type="evidence" value="ECO:0007669"/>
    <property type="project" value="TreeGrafter"/>
</dbReference>
<dbReference type="GO" id="GO:0005737">
    <property type="term" value="C:cytoplasm"/>
    <property type="evidence" value="ECO:0007669"/>
    <property type="project" value="UniProtKB-SubCell"/>
</dbReference>
<evidence type="ECO:0000256" key="12">
    <source>
        <dbReference type="ARBA" id="ARBA00066316"/>
    </source>
</evidence>
<dbReference type="GO" id="GO:0006508">
    <property type="term" value="P:proteolysis"/>
    <property type="evidence" value="ECO:0007669"/>
    <property type="project" value="UniProtKB-KW"/>
</dbReference>
<accession>A0A0B1SF37</accession>
<dbReference type="GO" id="GO:0016285">
    <property type="term" value="F:alanyl aminopeptidase activity"/>
    <property type="evidence" value="ECO:0007669"/>
    <property type="project" value="UniProtKB-EC"/>
</dbReference>
<dbReference type="MEROPS" id="M01.A28"/>